<dbReference type="InterPro" id="IPR011990">
    <property type="entry name" value="TPR-like_helical_dom_sf"/>
</dbReference>
<feature type="repeat" description="TPR" evidence="4">
    <location>
        <begin position="64"/>
        <end position="97"/>
    </location>
</feature>
<feature type="region of interest" description="Disordered" evidence="6">
    <location>
        <begin position="609"/>
        <end position="633"/>
    </location>
</feature>
<dbReference type="Gene3D" id="1.25.40.10">
    <property type="entry name" value="Tetratricopeptide repeat domain"/>
    <property type="match status" value="1"/>
</dbReference>
<dbReference type="Gene3D" id="2.120.10.30">
    <property type="entry name" value="TolB, C-terminal domain"/>
    <property type="match status" value="1"/>
</dbReference>
<keyword evidence="7" id="KW-0732">Signal</keyword>
<dbReference type="Gene3D" id="3.30.1330.60">
    <property type="entry name" value="OmpA-like domain"/>
    <property type="match status" value="1"/>
</dbReference>
<keyword evidence="4" id="KW-0802">TPR repeat</keyword>
<dbReference type="GO" id="GO:0009279">
    <property type="term" value="C:cell outer membrane"/>
    <property type="evidence" value="ECO:0007669"/>
    <property type="project" value="UniProtKB-SubCell"/>
</dbReference>
<reference evidence="10" key="1">
    <citation type="submission" date="2018-09" db="EMBL/GenBank/DDBJ databases">
        <title>Chryseolinea sp. KIS68-18 isolated from soil.</title>
        <authorList>
            <person name="Weon H.-Y."/>
            <person name="Kwon S.-W."/>
            <person name="Lee S.A."/>
        </authorList>
    </citation>
    <scope>NUCLEOTIDE SEQUENCE [LARGE SCALE GENOMIC DNA]</scope>
    <source>
        <strain evidence="10">KIS68-18</strain>
    </source>
</reference>
<dbReference type="SUPFAM" id="SSF103088">
    <property type="entry name" value="OmpA-like"/>
    <property type="match status" value="1"/>
</dbReference>
<keyword evidence="2 5" id="KW-0472">Membrane</keyword>
<organism evidence="9 10">
    <name type="scientific">Chryseolinea soli</name>
    <dbReference type="NCBI Taxonomy" id="2321403"/>
    <lineage>
        <taxon>Bacteria</taxon>
        <taxon>Pseudomonadati</taxon>
        <taxon>Bacteroidota</taxon>
        <taxon>Cytophagia</taxon>
        <taxon>Cytophagales</taxon>
        <taxon>Fulvivirgaceae</taxon>
        <taxon>Chryseolinea</taxon>
    </lineage>
</organism>
<name>A0A385SFV0_9BACT</name>
<dbReference type="RefSeq" id="WP_119753065.1">
    <property type="nucleotide sequence ID" value="NZ_CP032382.1"/>
</dbReference>
<evidence type="ECO:0000256" key="7">
    <source>
        <dbReference type="SAM" id="SignalP"/>
    </source>
</evidence>
<dbReference type="InterPro" id="IPR011042">
    <property type="entry name" value="6-blade_b-propeller_TolB-like"/>
</dbReference>
<dbReference type="InterPro" id="IPR036737">
    <property type="entry name" value="OmpA-like_sf"/>
</dbReference>
<dbReference type="Pfam" id="PF07676">
    <property type="entry name" value="PD40"/>
    <property type="match status" value="3"/>
</dbReference>
<dbReference type="PANTHER" id="PTHR30329:SF21">
    <property type="entry name" value="LIPOPROTEIN YIAD-RELATED"/>
    <property type="match status" value="1"/>
</dbReference>
<protein>
    <submittedName>
        <fullName evidence="9">Tetratricopeptide repeat protein</fullName>
    </submittedName>
</protein>
<dbReference type="SUPFAM" id="SSF48452">
    <property type="entry name" value="TPR-like"/>
    <property type="match status" value="1"/>
</dbReference>
<evidence type="ECO:0000256" key="4">
    <source>
        <dbReference type="PROSITE-ProRule" id="PRU00339"/>
    </source>
</evidence>
<dbReference type="OrthoDB" id="9809364at2"/>
<dbReference type="Pfam" id="PF00691">
    <property type="entry name" value="OmpA"/>
    <property type="match status" value="1"/>
</dbReference>
<dbReference type="Pfam" id="PF13181">
    <property type="entry name" value="TPR_8"/>
    <property type="match status" value="1"/>
</dbReference>
<dbReference type="CDD" id="cd07185">
    <property type="entry name" value="OmpA_C-like"/>
    <property type="match status" value="1"/>
</dbReference>
<dbReference type="Proteomes" id="UP000266183">
    <property type="component" value="Chromosome"/>
</dbReference>
<dbReference type="Pfam" id="PF13414">
    <property type="entry name" value="TPR_11"/>
    <property type="match status" value="1"/>
</dbReference>
<keyword evidence="10" id="KW-1185">Reference proteome</keyword>
<dbReference type="InterPro" id="IPR006664">
    <property type="entry name" value="OMP_bac"/>
</dbReference>
<sequence length="640" mass="72305">MNHAAAIVLLLLCSTVAFSQPQLTTKSKKAYELYVQADNFRVRGQFAEAINLLSQALDKDDKFVEAYFRLGLTYANMKQDTKAIEIYEKGLALTNDLRLQKLFWYDLGELYLLTGSYEKAMKVLSAFVNNESQSKSRIDRATMLFRSAEFALKNKNETSAYHQRPLSDTVNCFVLQYFPVLTADQKQLIFTRRESNDPNDTEDLMVSKKDDRGRWTPPVSISKNINTRLNEGTCTVSADGRKLIFTSCAGRDGVGSCDLYESRKIGDDWTVPTNLGRNVNSIDWESQPSLSADGRTLYFVSDRRAGLGRNDIWVSTLGEDGRWTKAVNAGKGVNSQFDEMSPFIHANNRTLFFASNGLPGFGGYDIFYVEKDSAGWSAPRNFGAPLNDHDDQYALFITADGKKGYYAHEEDLPNGHSRSKIFEIDIPAENQMKYRSNYVRGIIRDKDDQHPLAAKVELINIGSNAIESLVESDSVNGEYLMVLTQGANYALYINKPGYLFKSYNFNYSEVRDFQPIVVNIDLEKVKEGSVAVLNNIFFDVDKYDLQQRSAAELQKIVRFLNENPGIRVQISGHTDNSGAADYNRQLSEKRALSVYNYLVKSGVDKKRLSTKGFGPDKPVASNETEEGRQQNRRIEFRIVK</sequence>
<evidence type="ECO:0000313" key="10">
    <source>
        <dbReference type="Proteomes" id="UP000266183"/>
    </source>
</evidence>
<dbReference type="PROSITE" id="PS50005">
    <property type="entry name" value="TPR"/>
    <property type="match status" value="1"/>
</dbReference>
<evidence type="ECO:0000256" key="3">
    <source>
        <dbReference type="ARBA" id="ARBA00023237"/>
    </source>
</evidence>
<keyword evidence="3" id="KW-0998">Cell outer membrane</keyword>
<dbReference type="SUPFAM" id="SSF82171">
    <property type="entry name" value="DPP6 N-terminal domain-like"/>
    <property type="match status" value="1"/>
</dbReference>
<gene>
    <name evidence="9" type="ORF">D4L85_03800</name>
</gene>
<feature type="domain" description="OmpA-like" evidence="8">
    <location>
        <begin position="525"/>
        <end position="640"/>
    </location>
</feature>
<accession>A0A385SFV0</accession>
<dbReference type="PROSITE" id="PS51123">
    <property type="entry name" value="OMPA_2"/>
    <property type="match status" value="1"/>
</dbReference>
<proteinExistence type="predicted"/>
<evidence type="ECO:0000313" key="9">
    <source>
        <dbReference type="EMBL" id="AYB29752.1"/>
    </source>
</evidence>
<feature type="chain" id="PRO_5017334762" evidence="7">
    <location>
        <begin position="20"/>
        <end position="640"/>
    </location>
</feature>
<evidence type="ECO:0000256" key="2">
    <source>
        <dbReference type="ARBA" id="ARBA00023136"/>
    </source>
</evidence>
<dbReference type="SMART" id="SM00028">
    <property type="entry name" value="TPR"/>
    <property type="match status" value="2"/>
</dbReference>
<dbReference type="KEGG" id="chk:D4L85_03800"/>
<evidence type="ECO:0000256" key="6">
    <source>
        <dbReference type="SAM" id="MobiDB-lite"/>
    </source>
</evidence>
<dbReference type="PANTHER" id="PTHR30329">
    <property type="entry name" value="STATOR ELEMENT OF FLAGELLAR MOTOR COMPLEX"/>
    <property type="match status" value="1"/>
</dbReference>
<dbReference type="InterPro" id="IPR019734">
    <property type="entry name" value="TPR_rpt"/>
</dbReference>
<evidence type="ECO:0000256" key="1">
    <source>
        <dbReference type="ARBA" id="ARBA00004442"/>
    </source>
</evidence>
<dbReference type="EMBL" id="CP032382">
    <property type="protein sequence ID" value="AYB29752.1"/>
    <property type="molecule type" value="Genomic_DNA"/>
</dbReference>
<evidence type="ECO:0000259" key="8">
    <source>
        <dbReference type="PROSITE" id="PS51123"/>
    </source>
</evidence>
<feature type="signal peptide" evidence="7">
    <location>
        <begin position="1"/>
        <end position="19"/>
    </location>
</feature>
<dbReference type="PRINTS" id="PR01021">
    <property type="entry name" value="OMPADOMAIN"/>
</dbReference>
<dbReference type="InterPro" id="IPR011659">
    <property type="entry name" value="WD40"/>
</dbReference>
<comment type="subcellular location">
    <subcellularLocation>
        <location evidence="1">Cell outer membrane</location>
    </subcellularLocation>
</comment>
<dbReference type="AlphaFoldDB" id="A0A385SFV0"/>
<dbReference type="InterPro" id="IPR006665">
    <property type="entry name" value="OmpA-like"/>
</dbReference>
<dbReference type="InterPro" id="IPR050330">
    <property type="entry name" value="Bact_OuterMem_StrucFunc"/>
</dbReference>
<evidence type="ECO:0000256" key="5">
    <source>
        <dbReference type="PROSITE-ProRule" id="PRU00473"/>
    </source>
</evidence>